<dbReference type="Pfam" id="PF07727">
    <property type="entry name" value="RVT_2"/>
    <property type="match status" value="1"/>
</dbReference>
<dbReference type="Gene3D" id="3.30.420.10">
    <property type="entry name" value="Ribonuclease H-like superfamily/Ribonuclease H"/>
    <property type="match status" value="1"/>
</dbReference>
<feature type="region of interest" description="Disordered" evidence="3">
    <location>
        <begin position="1"/>
        <end position="20"/>
    </location>
</feature>
<dbReference type="AlphaFoldDB" id="A0A8R7UAB2"/>
<keyword evidence="4" id="KW-0472">Membrane</keyword>
<feature type="domain" description="Integrase catalytic" evidence="5">
    <location>
        <begin position="141"/>
        <end position="306"/>
    </location>
</feature>
<evidence type="ECO:0000256" key="2">
    <source>
        <dbReference type="ARBA" id="ARBA00022801"/>
    </source>
</evidence>
<sequence length="779" mass="89764">MWQSQKKDPHSQPKKNQRKEQKALVIRIMRIVVTATLLTLYLQMKERQTGKRLGTGTRRNGLWYMDREVPNNAVSTMLATMMGEKETKVMLHHCRMGHMSFEKMSKVFPDVMCGVDKNKLVCDACEFAKHTRTSYVSKGLRSISPFMLVHSDVWTCPVISLSGMKYFVTFIDCYTPMTWVYLMKHKDEVFKCFQYFYAYVKNQFNTQIQMIRTDNGTEYVNKEFVTFLLSQGILHQTSCPGTPPQNGVAERKNRHILEVARSLMYTMNVPKFLWSEAVMTATFLINRMPSRVIGMKSPCEMLLGENKFLVPPKVFGCTCFVRDHRPSVGKLDPRAVKCIFIGYPSGQKGYKCWSPSERRTFVSMDVTFRESEPFYGEKTDLSSLFDFDSPSMSGASQEGGSEPPRTKEDEPPRVVVSSIPCHAREERWRKPNEEENLRVYTRRQPMTEEKWRKPNEEENLRVYTRRQLQDEQQQQQSPIASDTHVQGEQQAPTSVEIVELSDGETCATPTPSNVNDSLNLPIAWRKGTRVGAGKPPERYGFEHDIANYVSYTSLSPRYKAFIASLQSVVTPRDWKMAKQDPKWYEAMLEEMRALEKNKTWDIVPLPAGKRLVSCKWVCTVKQTLEGRVERYKARLVARGYSQTYGIDYDETFAPVAKMGTVRTLISCATNFGWALHQLDVKNAFLHGDLHEEVYMEIPPGFSKPETSRKVCKLRKSLYGLKQSPRAWFDRFRRAVCNMGYKQCNGDHTVFYRHSNCQITILAVYVDDIIITGVDDVEIS</sequence>
<evidence type="ECO:0000256" key="4">
    <source>
        <dbReference type="SAM" id="Phobius"/>
    </source>
</evidence>
<dbReference type="Pfam" id="PF13976">
    <property type="entry name" value="gag_pre-integrs"/>
    <property type="match status" value="1"/>
</dbReference>
<feature type="region of interest" description="Disordered" evidence="3">
    <location>
        <begin position="468"/>
        <end position="491"/>
    </location>
</feature>
<organism evidence="6 7">
    <name type="scientific">Triticum urartu</name>
    <name type="common">Red wild einkorn</name>
    <name type="synonym">Crithodium urartu</name>
    <dbReference type="NCBI Taxonomy" id="4572"/>
    <lineage>
        <taxon>Eukaryota</taxon>
        <taxon>Viridiplantae</taxon>
        <taxon>Streptophyta</taxon>
        <taxon>Embryophyta</taxon>
        <taxon>Tracheophyta</taxon>
        <taxon>Spermatophyta</taxon>
        <taxon>Magnoliopsida</taxon>
        <taxon>Liliopsida</taxon>
        <taxon>Poales</taxon>
        <taxon>Poaceae</taxon>
        <taxon>BOP clade</taxon>
        <taxon>Pooideae</taxon>
        <taxon>Triticodae</taxon>
        <taxon>Triticeae</taxon>
        <taxon>Triticinae</taxon>
        <taxon>Triticum</taxon>
    </lineage>
</organism>
<dbReference type="Pfam" id="PF25597">
    <property type="entry name" value="SH3_retrovirus"/>
    <property type="match status" value="1"/>
</dbReference>
<dbReference type="GO" id="GO:0015074">
    <property type="term" value="P:DNA integration"/>
    <property type="evidence" value="ECO:0007669"/>
    <property type="project" value="InterPro"/>
</dbReference>
<feature type="compositionally biased region" description="Polar residues" evidence="3">
    <location>
        <begin position="390"/>
        <end position="399"/>
    </location>
</feature>
<dbReference type="InterPro" id="IPR057670">
    <property type="entry name" value="SH3_retrovirus"/>
</dbReference>
<protein>
    <recommendedName>
        <fullName evidence="5">Integrase catalytic domain-containing protein</fullName>
    </recommendedName>
</protein>
<dbReference type="PANTHER" id="PTHR42648">
    <property type="entry name" value="TRANSPOSASE, PUTATIVE-RELATED"/>
    <property type="match status" value="1"/>
</dbReference>
<dbReference type="InterPro" id="IPR039537">
    <property type="entry name" value="Retrotran_Ty1/copia-like"/>
</dbReference>
<keyword evidence="4" id="KW-0812">Transmembrane</keyword>
<keyword evidence="2" id="KW-0378">Hydrolase</keyword>
<dbReference type="SUPFAM" id="SSF53098">
    <property type="entry name" value="Ribonuclease H-like"/>
    <property type="match status" value="1"/>
</dbReference>
<dbReference type="Proteomes" id="UP000015106">
    <property type="component" value="Chromosome 4"/>
</dbReference>
<feature type="transmembrane region" description="Helical" evidence="4">
    <location>
        <begin position="24"/>
        <end position="42"/>
    </location>
</feature>
<keyword evidence="4" id="KW-1133">Transmembrane helix</keyword>
<dbReference type="Gramene" id="TuG1812G0400003571.01.T01">
    <property type="protein sequence ID" value="TuG1812G0400003571.01.T01"/>
    <property type="gene ID" value="TuG1812G0400003571.01"/>
</dbReference>
<dbReference type="InterPro" id="IPR043502">
    <property type="entry name" value="DNA/RNA_pol_sf"/>
</dbReference>
<dbReference type="GO" id="GO:0016787">
    <property type="term" value="F:hydrolase activity"/>
    <property type="evidence" value="ECO:0007669"/>
    <property type="project" value="UniProtKB-KW"/>
</dbReference>
<dbReference type="GO" id="GO:0003676">
    <property type="term" value="F:nucleic acid binding"/>
    <property type="evidence" value="ECO:0007669"/>
    <property type="project" value="InterPro"/>
</dbReference>
<accession>A0A8R7UAB2</accession>
<keyword evidence="1" id="KW-0479">Metal-binding</keyword>
<feature type="region of interest" description="Disordered" evidence="3">
    <location>
        <begin position="386"/>
        <end position="413"/>
    </location>
</feature>
<dbReference type="GO" id="GO:0046872">
    <property type="term" value="F:metal ion binding"/>
    <property type="evidence" value="ECO:0007669"/>
    <property type="project" value="UniProtKB-KW"/>
</dbReference>
<feature type="compositionally biased region" description="Basic and acidic residues" evidence="3">
    <location>
        <begin position="1"/>
        <end position="11"/>
    </location>
</feature>
<dbReference type="PANTHER" id="PTHR42648:SF22">
    <property type="entry name" value="REVERSE TRANSCRIPTASE TY1_COPIA-TYPE DOMAIN-CONTAINING PROTEIN"/>
    <property type="match status" value="1"/>
</dbReference>
<dbReference type="InterPro" id="IPR001584">
    <property type="entry name" value="Integrase_cat-core"/>
</dbReference>
<dbReference type="Pfam" id="PF00665">
    <property type="entry name" value="rve"/>
    <property type="match status" value="1"/>
</dbReference>
<reference evidence="6" key="3">
    <citation type="submission" date="2022-06" db="UniProtKB">
        <authorList>
            <consortium name="EnsemblPlants"/>
        </authorList>
    </citation>
    <scope>IDENTIFICATION</scope>
</reference>
<evidence type="ECO:0000259" key="5">
    <source>
        <dbReference type="PROSITE" id="PS50994"/>
    </source>
</evidence>
<proteinExistence type="predicted"/>
<dbReference type="PROSITE" id="PS50994">
    <property type="entry name" value="INTEGRASE"/>
    <property type="match status" value="1"/>
</dbReference>
<dbReference type="InterPro" id="IPR025724">
    <property type="entry name" value="GAG-pre-integrase_dom"/>
</dbReference>
<evidence type="ECO:0000256" key="1">
    <source>
        <dbReference type="ARBA" id="ARBA00022723"/>
    </source>
</evidence>
<dbReference type="InterPro" id="IPR012337">
    <property type="entry name" value="RNaseH-like_sf"/>
</dbReference>
<keyword evidence="7" id="KW-1185">Reference proteome</keyword>
<reference evidence="6" key="2">
    <citation type="submission" date="2018-03" db="EMBL/GenBank/DDBJ databases">
        <title>The Triticum urartu genome reveals the dynamic nature of wheat genome evolution.</title>
        <authorList>
            <person name="Ling H."/>
            <person name="Ma B."/>
            <person name="Shi X."/>
            <person name="Liu H."/>
            <person name="Dong L."/>
            <person name="Sun H."/>
            <person name="Cao Y."/>
            <person name="Gao Q."/>
            <person name="Zheng S."/>
            <person name="Li Y."/>
            <person name="Yu Y."/>
            <person name="Du H."/>
            <person name="Qi M."/>
            <person name="Li Y."/>
            <person name="Yu H."/>
            <person name="Cui Y."/>
            <person name="Wang N."/>
            <person name="Chen C."/>
            <person name="Wu H."/>
            <person name="Zhao Y."/>
            <person name="Zhang J."/>
            <person name="Li Y."/>
            <person name="Zhou W."/>
            <person name="Zhang B."/>
            <person name="Hu W."/>
            <person name="Eijk M."/>
            <person name="Tang J."/>
            <person name="Witsenboer H."/>
            <person name="Zhao S."/>
            <person name="Li Z."/>
            <person name="Zhang A."/>
            <person name="Wang D."/>
            <person name="Liang C."/>
        </authorList>
    </citation>
    <scope>NUCLEOTIDE SEQUENCE [LARGE SCALE GENOMIC DNA]</scope>
    <source>
        <strain evidence="6">cv. G1812</strain>
    </source>
</reference>
<reference evidence="7" key="1">
    <citation type="journal article" date="2013" name="Nature">
        <title>Draft genome of the wheat A-genome progenitor Triticum urartu.</title>
        <authorList>
            <person name="Ling H.Q."/>
            <person name="Zhao S."/>
            <person name="Liu D."/>
            <person name="Wang J."/>
            <person name="Sun H."/>
            <person name="Zhang C."/>
            <person name="Fan H."/>
            <person name="Li D."/>
            <person name="Dong L."/>
            <person name="Tao Y."/>
            <person name="Gao C."/>
            <person name="Wu H."/>
            <person name="Li Y."/>
            <person name="Cui Y."/>
            <person name="Guo X."/>
            <person name="Zheng S."/>
            <person name="Wang B."/>
            <person name="Yu K."/>
            <person name="Liang Q."/>
            <person name="Yang W."/>
            <person name="Lou X."/>
            <person name="Chen J."/>
            <person name="Feng M."/>
            <person name="Jian J."/>
            <person name="Zhang X."/>
            <person name="Luo G."/>
            <person name="Jiang Y."/>
            <person name="Liu J."/>
            <person name="Wang Z."/>
            <person name="Sha Y."/>
            <person name="Zhang B."/>
            <person name="Wu H."/>
            <person name="Tang D."/>
            <person name="Shen Q."/>
            <person name="Xue P."/>
            <person name="Zou S."/>
            <person name="Wang X."/>
            <person name="Liu X."/>
            <person name="Wang F."/>
            <person name="Yang Y."/>
            <person name="An X."/>
            <person name="Dong Z."/>
            <person name="Zhang K."/>
            <person name="Zhang X."/>
            <person name="Luo M.C."/>
            <person name="Dvorak J."/>
            <person name="Tong Y."/>
            <person name="Wang J."/>
            <person name="Yang H."/>
            <person name="Li Z."/>
            <person name="Wang D."/>
            <person name="Zhang A."/>
            <person name="Wang J."/>
        </authorList>
    </citation>
    <scope>NUCLEOTIDE SEQUENCE</scope>
    <source>
        <strain evidence="7">cv. G1812</strain>
    </source>
</reference>
<feature type="compositionally biased region" description="Polar residues" evidence="3">
    <location>
        <begin position="477"/>
        <end position="491"/>
    </location>
</feature>
<dbReference type="SUPFAM" id="SSF56672">
    <property type="entry name" value="DNA/RNA polymerases"/>
    <property type="match status" value="1"/>
</dbReference>
<dbReference type="InterPro" id="IPR036397">
    <property type="entry name" value="RNaseH_sf"/>
</dbReference>
<dbReference type="InterPro" id="IPR013103">
    <property type="entry name" value="RVT_2"/>
</dbReference>
<name>A0A8R7UAB2_TRIUA</name>
<evidence type="ECO:0000313" key="7">
    <source>
        <dbReference type="Proteomes" id="UP000015106"/>
    </source>
</evidence>
<evidence type="ECO:0000256" key="3">
    <source>
        <dbReference type="SAM" id="MobiDB-lite"/>
    </source>
</evidence>
<evidence type="ECO:0000313" key="6">
    <source>
        <dbReference type="EnsemblPlants" id="TuG1812G0400003571.01.T01"/>
    </source>
</evidence>
<dbReference type="EnsemblPlants" id="TuG1812G0400003571.01.T01">
    <property type="protein sequence ID" value="TuG1812G0400003571.01.T01"/>
    <property type="gene ID" value="TuG1812G0400003571.01"/>
</dbReference>